<reference evidence="3" key="1">
    <citation type="submission" date="2015-06" db="UniProtKB">
        <authorList>
            <consortium name="EnsemblPlants"/>
        </authorList>
    </citation>
    <scope>IDENTIFICATION</scope>
</reference>
<evidence type="ECO:0000313" key="3">
    <source>
        <dbReference type="EnsemblPlants" id="EMT11560"/>
    </source>
</evidence>
<organism evidence="3">
    <name type="scientific">Aegilops tauschii</name>
    <name type="common">Tausch's goatgrass</name>
    <name type="synonym">Aegilops squarrosa</name>
    <dbReference type="NCBI Taxonomy" id="37682"/>
    <lineage>
        <taxon>Eukaryota</taxon>
        <taxon>Viridiplantae</taxon>
        <taxon>Streptophyta</taxon>
        <taxon>Embryophyta</taxon>
        <taxon>Tracheophyta</taxon>
        <taxon>Spermatophyta</taxon>
        <taxon>Magnoliopsida</taxon>
        <taxon>Liliopsida</taxon>
        <taxon>Poales</taxon>
        <taxon>Poaceae</taxon>
        <taxon>BOP clade</taxon>
        <taxon>Pooideae</taxon>
        <taxon>Triticodae</taxon>
        <taxon>Triticeae</taxon>
        <taxon>Triticinae</taxon>
        <taxon>Aegilops</taxon>
    </lineage>
</organism>
<sequence>MECMICTRFLILSHASDLACPLKPGYLKAVVDGGYRAEASTVDFRGDPEGSRQLINAWAARATNSLIDSVLGRNSVNELTRVVLGNAVYFKDKWDQPFVTPPTRRSAGPAAPAPSTCPSCRAGRGSSWLCTTGSRCSSSSTRWGNWVRARARVSSQRR</sequence>
<dbReference type="GO" id="GO:0004867">
    <property type="term" value="F:serine-type endopeptidase inhibitor activity"/>
    <property type="evidence" value="ECO:0007669"/>
    <property type="project" value="InterPro"/>
</dbReference>
<feature type="domain" description="Serpin" evidence="2">
    <location>
        <begin position="20"/>
        <end position="104"/>
    </location>
</feature>
<dbReference type="Pfam" id="PF00079">
    <property type="entry name" value="Serpin"/>
    <property type="match status" value="1"/>
</dbReference>
<dbReference type="InterPro" id="IPR042178">
    <property type="entry name" value="Serpin_sf_1"/>
</dbReference>
<dbReference type="InterPro" id="IPR023796">
    <property type="entry name" value="Serpin_dom"/>
</dbReference>
<dbReference type="Gene3D" id="3.30.497.10">
    <property type="entry name" value="Antithrombin, subunit I, domain 2"/>
    <property type="match status" value="1"/>
</dbReference>
<dbReference type="PANTHER" id="PTHR11461">
    <property type="entry name" value="SERINE PROTEASE INHIBITOR, SERPIN"/>
    <property type="match status" value="1"/>
</dbReference>
<evidence type="ECO:0000259" key="2">
    <source>
        <dbReference type="Pfam" id="PF00079"/>
    </source>
</evidence>
<name>M8BD02_AEGTA</name>
<proteinExistence type="inferred from homology"/>
<dbReference type="AlphaFoldDB" id="M8BD02"/>
<dbReference type="GO" id="GO:0005615">
    <property type="term" value="C:extracellular space"/>
    <property type="evidence" value="ECO:0007669"/>
    <property type="project" value="InterPro"/>
</dbReference>
<dbReference type="EnsemblPlants" id="EMT11560">
    <property type="protein sequence ID" value="EMT11560"/>
    <property type="gene ID" value="F775_42496"/>
</dbReference>
<evidence type="ECO:0000256" key="1">
    <source>
        <dbReference type="ARBA" id="ARBA00009500"/>
    </source>
</evidence>
<dbReference type="PANTHER" id="PTHR11461:SF385">
    <property type="entry name" value="SERPIN DOMAIN-CONTAINING PROTEIN"/>
    <property type="match status" value="1"/>
</dbReference>
<comment type="similarity">
    <text evidence="1">Belongs to the serpin family.</text>
</comment>
<protein>
    <recommendedName>
        <fullName evidence="2">Serpin domain-containing protein</fullName>
    </recommendedName>
</protein>
<dbReference type="InterPro" id="IPR036186">
    <property type="entry name" value="Serpin_sf"/>
</dbReference>
<accession>M8BD02</accession>
<dbReference type="InterPro" id="IPR000215">
    <property type="entry name" value="Serpin_fam"/>
</dbReference>
<dbReference type="SUPFAM" id="SSF56574">
    <property type="entry name" value="Serpins"/>
    <property type="match status" value="1"/>
</dbReference>